<protein>
    <submittedName>
        <fullName evidence="8">HAMP domain-containing protein</fullName>
    </submittedName>
</protein>
<keyword evidence="2" id="KW-0488">Methylation</keyword>
<evidence type="ECO:0000256" key="1">
    <source>
        <dbReference type="ARBA" id="ARBA00004370"/>
    </source>
</evidence>
<sequence>MKISTRLVLGFACTGALMALMAGLFIGQTYATRTQFGVITGDRMPKLMTLQQIKADSSNVARALLGLFVLTDSTQIRAQYERIKAASVSTDQALGVLRKSITDGEGQAALARLLAAHAAYAVPRDELVKRVRGDRMIEAKTLLFEVLEPTQQAYIAAVDELVKQQADQMEVATRDVEAASRQALLRTLTLLGLALAIAAMVAVGIIRSITRPLKRAVDVAQSVASGNLSMAFDARGNSETAQLLLALKAMQESLVEVVSNVRQNAERLAVASTQIAQGNNDLSSRTEHQAGALQQTASSMEELSATVRQTADRARAANNLAFDASNVAIQGGEAVGRVVETMQGIDESSHRIAEVLGVIDSIAFQTNILALNAAVEAARAGQHGRGFAVVASEVRSLAHRSADAAQEIKTLIGTSVERVGQGTLLVNEAGATMQRVVASIQRVTQIVTEISTASSEQSRGVVQVAQTVGQMDQVTQQNAALVEESAVSAALLRDQAQNLVKAVAVFKLGSSGSSAAIGIGKGDSRQRLCLER</sequence>
<dbReference type="GO" id="GO:0007165">
    <property type="term" value="P:signal transduction"/>
    <property type="evidence" value="ECO:0007669"/>
    <property type="project" value="UniProtKB-KW"/>
</dbReference>
<dbReference type="CDD" id="cd19411">
    <property type="entry name" value="MCP2201-like_sensor"/>
    <property type="match status" value="1"/>
</dbReference>
<comment type="caution">
    <text evidence="8">The sequence shown here is derived from an EMBL/GenBank/DDBJ whole genome shotgun (WGS) entry which is preliminary data.</text>
</comment>
<keyword evidence="5" id="KW-1133">Transmembrane helix</keyword>
<evidence type="ECO:0000259" key="6">
    <source>
        <dbReference type="PROSITE" id="PS50111"/>
    </source>
</evidence>
<dbReference type="SMART" id="SM00283">
    <property type="entry name" value="MA"/>
    <property type="match status" value="1"/>
</dbReference>
<dbReference type="PRINTS" id="PR00260">
    <property type="entry name" value="CHEMTRNSDUCR"/>
</dbReference>
<dbReference type="Pfam" id="PF00015">
    <property type="entry name" value="MCPsignal"/>
    <property type="match status" value="1"/>
</dbReference>
<organism evidence="8 9">
    <name type="scientific">Noviherbaspirillum saxi</name>
    <dbReference type="NCBI Taxonomy" id="2320863"/>
    <lineage>
        <taxon>Bacteria</taxon>
        <taxon>Pseudomonadati</taxon>
        <taxon>Pseudomonadota</taxon>
        <taxon>Betaproteobacteria</taxon>
        <taxon>Burkholderiales</taxon>
        <taxon>Oxalobacteraceae</taxon>
        <taxon>Noviherbaspirillum</taxon>
    </lineage>
</organism>
<dbReference type="AlphaFoldDB" id="A0A3A3FHZ5"/>
<dbReference type="CDD" id="cd06225">
    <property type="entry name" value="HAMP"/>
    <property type="match status" value="1"/>
</dbReference>
<dbReference type="InterPro" id="IPR024478">
    <property type="entry name" value="HlyB_4HB_MCP"/>
</dbReference>
<feature type="domain" description="Methyl-accepting transducer" evidence="6">
    <location>
        <begin position="264"/>
        <end position="493"/>
    </location>
</feature>
<feature type="domain" description="HAMP" evidence="7">
    <location>
        <begin position="207"/>
        <end position="259"/>
    </location>
</feature>
<dbReference type="Gene3D" id="1.10.287.950">
    <property type="entry name" value="Methyl-accepting chemotaxis protein"/>
    <property type="match status" value="1"/>
</dbReference>
<dbReference type="FunFam" id="1.10.287.950:FF:000001">
    <property type="entry name" value="Methyl-accepting chemotaxis sensory transducer"/>
    <property type="match status" value="1"/>
</dbReference>
<dbReference type="InterPro" id="IPR003660">
    <property type="entry name" value="HAMP_dom"/>
</dbReference>
<dbReference type="PANTHER" id="PTHR43531">
    <property type="entry name" value="PROTEIN ICFG"/>
    <property type="match status" value="1"/>
</dbReference>
<dbReference type="PROSITE" id="PS50111">
    <property type="entry name" value="CHEMOTAXIS_TRANSDUC_2"/>
    <property type="match status" value="1"/>
</dbReference>
<keyword evidence="4" id="KW-0807">Transducer</keyword>
<dbReference type="Pfam" id="PF12729">
    <property type="entry name" value="4HB_MCP_1"/>
    <property type="match status" value="1"/>
</dbReference>
<dbReference type="PROSITE" id="PS50885">
    <property type="entry name" value="HAMP"/>
    <property type="match status" value="1"/>
</dbReference>
<keyword evidence="9" id="KW-1185">Reference proteome</keyword>
<keyword evidence="5" id="KW-0472">Membrane</keyword>
<dbReference type="InterPro" id="IPR051310">
    <property type="entry name" value="MCP_chemotaxis"/>
</dbReference>
<dbReference type="GO" id="GO:0004888">
    <property type="term" value="F:transmembrane signaling receptor activity"/>
    <property type="evidence" value="ECO:0007669"/>
    <property type="project" value="InterPro"/>
</dbReference>
<evidence type="ECO:0000259" key="7">
    <source>
        <dbReference type="PROSITE" id="PS50885"/>
    </source>
</evidence>
<dbReference type="PANTHER" id="PTHR43531:SF14">
    <property type="entry name" value="METHYL-ACCEPTING CHEMOTAXIS PROTEIN I-RELATED"/>
    <property type="match status" value="1"/>
</dbReference>
<dbReference type="OrthoDB" id="9763018at2"/>
<dbReference type="CDD" id="cd11386">
    <property type="entry name" value="MCP_signal"/>
    <property type="match status" value="1"/>
</dbReference>
<evidence type="ECO:0000256" key="3">
    <source>
        <dbReference type="ARBA" id="ARBA00029447"/>
    </source>
</evidence>
<dbReference type="GO" id="GO:0005886">
    <property type="term" value="C:plasma membrane"/>
    <property type="evidence" value="ECO:0007669"/>
    <property type="project" value="TreeGrafter"/>
</dbReference>
<evidence type="ECO:0000313" key="8">
    <source>
        <dbReference type="EMBL" id="RJF92780.1"/>
    </source>
</evidence>
<proteinExistence type="inferred from homology"/>
<evidence type="ECO:0000256" key="2">
    <source>
        <dbReference type="ARBA" id="ARBA00022481"/>
    </source>
</evidence>
<keyword evidence="5" id="KW-0812">Transmembrane</keyword>
<accession>A0A3A3FHZ5</accession>
<dbReference type="SUPFAM" id="SSF58104">
    <property type="entry name" value="Methyl-accepting chemotaxis protein (MCP) signaling domain"/>
    <property type="match status" value="1"/>
</dbReference>
<gene>
    <name evidence="8" type="ORF">D3871_25805</name>
</gene>
<comment type="similarity">
    <text evidence="3">Belongs to the methyl-accepting chemotaxis (MCP) protein family.</text>
</comment>
<dbReference type="EMBL" id="QYUO01000003">
    <property type="protein sequence ID" value="RJF92780.1"/>
    <property type="molecule type" value="Genomic_DNA"/>
</dbReference>
<dbReference type="InterPro" id="IPR004090">
    <property type="entry name" value="Chemotax_Me-accpt_rcpt"/>
</dbReference>
<dbReference type="InterPro" id="IPR047347">
    <property type="entry name" value="YvaQ-like_sensor"/>
</dbReference>
<dbReference type="InterPro" id="IPR004089">
    <property type="entry name" value="MCPsignal_dom"/>
</dbReference>
<comment type="subcellular location">
    <subcellularLocation>
        <location evidence="1">Membrane</location>
    </subcellularLocation>
</comment>
<dbReference type="GO" id="GO:0006935">
    <property type="term" value="P:chemotaxis"/>
    <property type="evidence" value="ECO:0007669"/>
    <property type="project" value="InterPro"/>
</dbReference>
<feature type="transmembrane region" description="Helical" evidence="5">
    <location>
        <begin position="183"/>
        <end position="206"/>
    </location>
</feature>
<evidence type="ECO:0000256" key="4">
    <source>
        <dbReference type="PROSITE-ProRule" id="PRU00284"/>
    </source>
</evidence>
<dbReference type="Pfam" id="PF00672">
    <property type="entry name" value="HAMP"/>
    <property type="match status" value="1"/>
</dbReference>
<dbReference type="SMART" id="SM00304">
    <property type="entry name" value="HAMP"/>
    <property type="match status" value="2"/>
</dbReference>
<evidence type="ECO:0000313" key="9">
    <source>
        <dbReference type="Proteomes" id="UP000265955"/>
    </source>
</evidence>
<dbReference type="Proteomes" id="UP000265955">
    <property type="component" value="Unassembled WGS sequence"/>
</dbReference>
<name>A0A3A3FHZ5_9BURK</name>
<evidence type="ECO:0000256" key="5">
    <source>
        <dbReference type="SAM" id="Phobius"/>
    </source>
</evidence>
<reference evidence="9" key="1">
    <citation type="submission" date="2018-09" db="EMBL/GenBank/DDBJ databases">
        <authorList>
            <person name="Zhu H."/>
        </authorList>
    </citation>
    <scope>NUCLEOTIDE SEQUENCE [LARGE SCALE GENOMIC DNA]</scope>
    <source>
        <strain evidence="9">K1R23-30</strain>
    </source>
</reference>